<organism evidence="4 5">
    <name type="scientific">Gracilariopsis chorda</name>
    <dbReference type="NCBI Taxonomy" id="448386"/>
    <lineage>
        <taxon>Eukaryota</taxon>
        <taxon>Rhodophyta</taxon>
        <taxon>Florideophyceae</taxon>
        <taxon>Rhodymeniophycidae</taxon>
        <taxon>Gracilariales</taxon>
        <taxon>Gracilariaceae</taxon>
        <taxon>Gracilariopsis</taxon>
    </lineage>
</organism>
<sequence length="182" mass="20306">MCNHATKQQYLLTPATICTSAIIILCVMTLTSFLFIEMVAYFTEKAVSQMATFIVATFDRDLEIPRNCLPPLPLLLHQLIDRICPLSTHTPAELPEQGYLFFPPKMRSPCSLCVQGIGMGELCRTLPCGHTFHARCVDKHCLAQGTTDRTSCVTCPTCRFVVYPTPDLMNDIAICARPDNYV</sequence>
<name>A0A2V3JBH8_9FLOR</name>
<dbReference type="SUPFAM" id="SSF57850">
    <property type="entry name" value="RING/U-box"/>
    <property type="match status" value="1"/>
</dbReference>
<dbReference type="Pfam" id="PF17123">
    <property type="entry name" value="zf-RING_11"/>
    <property type="match status" value="1"/>
</dbReference>
<keyword evidence="5" id="KW-1185">Reference proteome</keyword>
<dbReference type="InterPro" id="IPR013083">
    <property type="entry name" value="Znf_RING/FYVE/PHD"/>
</dbReference>
<keyword evidence="1" id="KW-0863">Zinc-finger</keyword>
<dbReference type="Gene3D" id="3.30.40.10">
    <property type="entry name" value="Zinc/RING finger domain, C3HC4 (zinc finger)"/>
    <property type="match status" value="1"/>
</dbReference>
<dbReference type="PROSITE" id="PS50089">
    <property type="entry name" value="ZF_RING_2"/>
    <property type="match status" value="1"/>
</dbReference>
<accession>A0A2V3JBH8</accession>
<keyword evidence="2" id="KW-1133">Transmembrane helix</keyword>
<dbReference type="InterPro" id="IPR001841">
    <property type="entry name" value="Znf_RING"/>
</dbReference>
<dbReference type="AlphaFoldDB" id="A0A2V3JBH8"/>
<keyword evidence="1" id="KW-0862">Zinc</keyword>
<proteinExistence type="predicted"/>
<evidence type="ECO:0000259" key="3">
    <source>
        <dbReference type="PROSITE" id="PS50089"/>
    </source>
</evidence>
<evidence type="ECO:0000256" key="1">
    <source>
        <dbReference type="PROSITE-ProRule" id="PRU00175"/>
    </source>
</evidence>
<protein>
    <submittedName>
        <fullName evidence="4">E3 ubiquitin-protein ligase SDIR1</fullName>
    </submittedName>
</protein>
<feature type="transmembrane region" description="Helical" evidence="2">
    <location>
        <begin position="12"/>
        <end position="36"/>
    </location>
</feature>
<evidence type="ECO:0000313" key="5">
    <source>
        <dbReference type="Proteomes" id="UP000247409"/>
    </source>
</evidence>
<dbReference type="STRING" id="448386.A0A2V3JBH8"/>
<dbReference type="Proteomes" id="UP000247409">
    <property type="component" value="Unassembled WGS sequence"/>
</dbReference>
<dbReference type="EMBL" id="NBIV01000001">
    <property type="protein sequence ID" value="PXF49850.1"/>
    <property type="molecule type" value="Genomic_DNA"/>
</dbReference>
<keyword evidence="1" id="KW-0479">Metal-binding</keyword>
<dbReference type="OrthoDB" id="6080at2759"/>
<gene>
    <name evidence="4" type="ORF">BWQ96_00010</name>
</gene>
<dbReference type="GO" id="GO:0008270">
    <property type="term" value="F:zinc ion binding"/>
    <property type="evidence" value="ECO:0007669"/>
    <property type="project" value="UniProtKB-KW"/>
</dbReference>
<evidence type="ECO:0000256" key="2">
    <source>
        <dbReference type="SAM" id="Phobius"/>
    </source>
</evidence>
<reference evidence="4 5" key="1">
    <citation type="journal article" date="2018" name="Mol. Biol. Evol.">
        <title>Analysis of the draft genome of the red seaweed Gracilariopsis chorda provides insights into genome size evolution in Rhodophyta.</title>
        <authorList>
            <person name="Lee J."/>
            <person name="Yang E.C."/>
            <person name="Graf L."/>
            <person name="Yang J.H."/>
            <person name="Qiu H."/>
            <person name="Zel Zion U."/>
            <person name="Chan C.X."/>
            <person name="Stephens T.G."/>
            <person name="Weber A.P.M."/>
            <person name="Boo G.H."/>
            <person name="Boo S.M."/>
            <person name="Kim K.M."/>
            <person name="Shin Y."/>
            <person name="Jung M."/>
            <person name="Lee S.J."/>
            <person name="Yim H.S."/>
            <person name="Lee J.H."/>
            <person name="Bhattacharya D."/>
            <person name="Yoon H.S."/>
        </authorList>
    </citation>
    <scope>NUCLEOTIDE SEQUENCE [LARGE SCALE GENOMIC DNA]</scope>
    <source>
        <strain evidence="4 5">SKKU-2015</strain>
        <tissue evidence="4">Whole body</tissue>
    </source>
</reference>
<comment type="caution">
    <text evidence="4">The sequence shown here is derived from an EMBL/GenBank/DDBJ whole genome shotgun (WGS) entry which is preliminary data.</text>
</comment>
<keyword evidence="2" id="KW-0812">Transmembrane</keyword>
<evidence type="ECO:0000313" key="4">
    <source>
        <dbReference type="EMBL" id="PXF49850.1"/>
    </source>
</evidence>
<dbReference type="SMART" id="SM00184">
    <property type="entry name" value="RING"/>
    <property type="match status" value="1"/>
</dbReference>
<feature type="domain" description="RING-type" evidence="3">
    <location>
        <begin position="110"/>
        <end position="159"/>
    </location>
</feature>
<keyword evidence="2" id="KW-0472">Membrane</keyword>